<sequence length="222" mass="25503">MTITELTQGFHREQNMWHCNYCEVKVRIDQRAQIVEHLTIAHQSALDALLAAGGLTENQQQLMQAFAAGHSDKQIAADQGVTASTIRQQKHRFRQKAAQSRLFLAQYQAVFGENDPVELLSVPKPAQNMAITVDQYEQVLAKNIDFSSAHPELKHWPKPEAARVCLCARIVEDFAIDQQYRLNETNAILDTWYLDHSLLARYLVDFGFMQRTADGRQYWRIF</sequence>
<dbReference type="InterPro" id="IPR000792">
    <property type="entry name" value="Tscrpt_reg_LuxR_C"/>
</dbReference>
<keyword evidence="2" id="KW-0804">Transcription</keyword>
<evidence type="ECO:0000256" key="2">
    <source>
        <dbReference type="ARBA" id="ARBA00023163"/>
    </source>
</evidence>
<evidence type="ECO:0000313" key="4">
    <source>
        <dbReference type="EMBL" id="KRL43824.1"/>
    </source>
</evidence>
<dbReference type="GO" id="GO:0003677">
    <property type="term" value="F:DNA binding"/>
    <property type="evidence" value="ECO:0007669"/>
    <property type="project" value="InterPro"/>
</dbReference>
<keyword evidence="1" id="KW-0805">Transcription regulation</keyword>
<dbReference type="SUPFAM" id="SSF46894">
    <property type="entry name" value="C-terminal effector domain of the bipartite response regulators"/>
    <property type="match status" value="1"/>
</dbReference>
<evidence type="ECO:0000259" key="3">
    <source>
        <dbReference type="SMART" id="SM00421"/>
    </source>
</evidence>
<dbReference type="OrthoDB" id="9789954at2"/>
<dbReference type="Gene3D" id="1.10.10.10">
    <property type="entry name" value="Winged helix-like DNA-binding domain superfamily/Winged helix DNA-binding domain"/>
    <property type="match status" value="1"/>
</dbReference>
<organism evidence="4 5">
    <name type="scientific">Lacticaseibacillus manihotivorans DSM 13343 = JCM 12514</name>
    <dbReference type="NCBI Taxonomy" id="1423769"/>
    <lineage>
        <taxon>Bacteria</taxon>
        <taxon>Bacillati</taxon>
        <taxon>Bacillota</taxon>
        <taxon>Bacilli</taxon>
        <taxon>Lactobacillales</taxon>
        <taxon>Lactobacillaceae</taxon>
        <taxon>Lacticaseibacillus</taxon>
    </lineage>
</organism>
<gene>
    <name evidence="4" type="ORF">FD01_GL001518</name>
</gene>
<protein>
    <recommendedName>
        <fullName evidence="3">HTH luxR-type domain-containing protein</fullName>
    </recommendedName>
</protein>
<keyword evidence="5" id="KW-1185">Reference proteome</keyword>
<comment type="caution">
    <text evidence="4">The sequence shown here is derived from an EMBL/GenBank/DDBJ whole genome shotgun (WGS) entry which is preliminary data.</text>
</comment>
<dbReference type="Pfam" id="PF09860">
    <property type="entry name" value="DUF2087"/>
    <property type="match status" value="1"/>
</dbReference>
<dbReference type="AlphaFoldDB" id="A0A0R1QG68"/>
<evidence type="ECO:0000313" key="5">
    <source>
        <dbReference type="Proteomes" id="UP000051790"/>
    </source>
</evidence>
<dbReference type="SMART" id="SM00421">
    <property type="entry name" value="HTH_LUXR"/>
    <property type="match status" value="1"/>
</dbReference>
<dbReference type="InterPro" id="IPR016032">
    <property type="entry name" value="Sig_transdc_resp-reg_C-effctor"/>
</dbReference>
<evidence type="ECO:0000256" key="1">
    <source>
        <dbReference type="ARBA" id="ARBA00023015"/>
    </source>
</evidence>
<name>A0A0R1QG68_9LACO</name>
<feature type="domain" description="HTH luxR-type" evidence="3">
    <location>
        <begin position="52"/>
        <end position="108"/>
    </location>
</feature>
<dbReference type="EMBL" id="AZEU01000179">
    <property type="protein sequence ID" value="KRL43824.1"/>
    <property type="molecule type" value="Genomic_DNA"/>
</dbReference>
<dbReference type="PATRIC" id="fig|1423769.4.peg.1628"/>
<dbReference type="RefSeq" id="WP_056964136.1">
    <property type="nucleotide sequence ID" value="NZ_AZEU01000179.1"/>
</dbReference>
<reference evidence="4 5" key="1">
    <citation type="journal article" date="2015" name="Genome Announc.">
        <title>Expanding the biotechnology potential of lactobacilli through comparative genomics of 213 strains and associated genera.</title>
        <authorList>
            <person name="Sun Z."/>
            <person name="Harris H.M."/>
            <person name="McCann A."/>
            <person name="Guo C."/>
            <person name="Argimon S."/>
            <person name="Zhang W."/>
            <person name="Yang X."/>
            <person name="Jeffery I.B."/>
            <person name="Cooney J.C."/>
            <person name="Kagawa T.F."/>
            <person name="Liu W."/>
            <person name="Song Y."/>
            <person name="Salvetti E."/>
            <person name="Wrobel A."/>
            <person name="Rasinkangas P."/>
            <person name="Parkhill J."/>
            <person name="Rea M.C."/>
            <person name="O'Sullivan O."/>
            <person name="Ritari J."/>
            <person name="Douillard F.P."/>
            <person name="Paul Ross R."/>
            <person name="Yang R."/>
            <person name="Briner A.E."/>
            <person name="Felis G.E."/>
            <person name="de Vos W.M."/>
            <person name="Barrangou R."/>
            <person name="Klaenhammer T.R."/>
            <person name="Caufield P.W."/>
            <person name="Cui Y."/>
            <person name="Zhang H."/>
            <person name="O'Toole P.W."/>
        </authorList>
    </citation>
    <scope>NUCLEOTIDE SEQUENCE [LARGE SCALE GENOMIC DNA]</scope>
    <source>
        <strain evidence="4 5">DSM 13343</strain>
    </source>
</reference>
<proteinExistence type="predicted"/>
<accession>A0A0R1QG68</accession>
<dbReference type="GO" id="GO:0006355">
    <property type="term" value="P:regulation of DNA-templated transcription"/>
    <property type="evidence" value="ECO:0007669"/>
    <property type="project" value="InterPro"/>
</dbReference>
<dbReference type="Proteomes" id="UP000051790">
    <property type="component" value="Unassembled WGS sequence"/>
</dbReference>
<dbReference type="InterPro" id="IPR036388">
    <property type="entry name" value="WH-like_DNA-bd_sf"/>
</dbReference>
<dbReference type="InterPro" id="IPR018656">
    <property type="entry name" value="DUF2087"/>
</dbReference>